<comment type="caution">
    <text evidence="4">The sequence shown here is derived from an EMBL/GenBank/DDBJ whole genome shotgun (WGS) entry which is preliminary data.</text>
</comment>
<evidence type="ECO:0000313" key="5">
    <source>
        <dbReference type="Proteomes" id="UP000528964"/>
    </source>
</evidence>
<dbReference type="CDD" id="cd02440">
    <property type="entry name" value="AdoMet_MTases"/>
    <property type="match status" value="1"/>
</dbReference>
<gene>
    <name evidence="4" type="ORF">GGR24_000897</name>
</gene>
<keyword evidence="5" id="KW-1185">Reference proteome</keyword>
<dbReference type="Proteomes" id="UP000528964">
    <property type="component" value="Unassembled WGS sequence"/>
</dbReference>
<evidence type="ECO:0000256" key="3">
    <source>
        <dbReference type="ARBA" id="ARBA00030757"/>
    </source>
</evidence>
<dbReference type="GO" id="GO:0005737">
    <property type="term" value="C:cytoplasm"/>
    <property type="evidence" value="ECO:0007669"/>
    <property type="project" value="TreeGrafter"/>
</dbReference>
<name>A0A7W6CXT9_9HYPH</name>
<protein>
    <recommendedName>
        <fullName evidence="2">Protein-L-isoaspartate O-methyltransferase</fullName>
    </recommendedName>
    <alternativeName>
        <fullName evidence="3">Protein L-isoaspartyl methyltransferase</fullName>
    </alternativeName>
</protein>
<dbReference type="SUPFAM" id="SSF53335">
    <property type="entry name" value="S-adenosyl-L-methionine-dependent methyltransferases"/>
    <property type="match status" value="1"/>
</dbReference>
<dbReference type="RefSeq" id="WP_183394057.1">
    <property type="nucleotide sequence ID" value="NZ_JACIDR010000001.1"/>
</dbReference>
<dbReference type="AlphaFoldDB" id="A0A7W6CXT9"/>
<dbReference type="GO" id="GO:0004719">
    <property type="term" value="F:protein-L-isoaspartate (D-aspartate) O-methyltransferase activity"/>
    <property type="evidence" value="ECO:0007669"/>
    <property type="project" value="InterPro"/>
</dbReference>
<dbReference type="InterPro" id="IPR029063">
    <property type="entry name" value="SAM-dependent_MTases_sf"/>
</dbReference>
<dbReference type="InterPro" id="IPR000682">
    <property type="entry name" value="PCMT"/>
</dbReference>
<sequence length="216" mass="22757">MTDFERLRHGMVDGQIRVADVTDHRVLAAFLTVPRERFVPAGREDLAYLDIRAPLGAPGRAMLEPMTLARLVQLAAPEEHESVLVVGCGLGYSVAIFAELAARVVGLECDADLAAGARERLSGRPNVTVVEGDLTAGAPQSAPFDLIFCDGAVAVGLEALAEQLSPSGRIVAPAGPGPATKATTFRPHHGKLAAAQFFDAYGPDLPGFQPVETFAF</sequence>
<dbReference type="GO" id="GO:0032259">
    <property type="term" value="P:methylation"/>
    <property type="evidence" value="ECO:0007669"/>
    <property type="project" value="UniProtKB-KW"/>
</dbReference>
<dbReference type="EMBL" id="JACIDR010000001">
    <property type="protein sequence ID" value="MBB3972264.1"/>
    <property type="molecule type" value="Genomic_DNA"/>
</dbReference>
<dbReference type="Gene3D" id="3.40.50.150">
    <property type="entry name" value="Vaccinia Virus protein VP39"/>
    <property type="match status" value="1"/>
</dbReference>
<organism evidence="4 5">
    <name type="scientific">Hansschlegelia beijingensis</name>
    <dbReference type="NCBI Taxonomy" id="1133344"/>
    <lineage>
        <taxon>Bacteria</taxon>
        <taxon>Pseudomonadati</taxon>
        <taxon>Pseudomonadota</taxon>
        <taxon>Alphaproteobacteria</taxon>
        <taxon>Hyphomicrobiales</taxon>
        <taxon>Methylopilaceae</taxon>
        <taxon>Hansschlegelia</taxon>
    </lineage>
</organism>
<dbReference type="Pfam" id="PF01135">
    <property type="entry name" value="PCMT"/>
    <property type="match status" value="1"/>
</dbReference>
<keyword evidence="4" id="KW-0489">Methyltransferase</keyword>
<dbReference type="PANTHER" id="PTHR11579">
    <property type="entry name" value="PROTEIN-L-ISOASPARTATE O-METHYLTRANSFERASE"/>
    <property type="match status" value="1"/>
</dbReference>
<evidence type="ECO:0000256" key="1">
    <source>
        <dbReference type="ARBA" id="ARBA00005369"/>
    </source>
</evidence>
<accession>A0A7W6CXT9</accession>
<comment type="similarity">
    <text evidence="1">Belongs to the methyltransferase superfamily. L-isoaspartyl/D-aspartyl protein methyltransferase family.</text>
</comment>
<keyword evidence="4" id="KW-0808">Transferase</keyword>
<dbReference type="PANTHER" id="PTHR11579:SF18">
    <property type="entry name" value="PROTEIN-L-ISOASPARTATE O-METHYLTRANSFERASE"/>
    <property type="match status" value="1"/>
</dbReference>
<reference evidence="4 5" key="1">
    <citation type="submission" date="2020-08" db="EMBL/GenBank/DDBJ databases">
        <title>Genomic Encyclopedia of Type Strains, Phase IV (KMG-IV): sequencing the most valuable type-strain genomes for metagenomic binning, comparative biology and taxonomic classification.</title>
        <authorList>
            <person name="Goeker M."/>
        </authorList>
    </citation>
    <scope>NUCLEOTIDE SEQUENCE [LARGE SCALE GENOMIC DNA]</scope>
    <source>
        <strain evidence="4 5">DSM 25481</strain>
    </source>
</reference>
<proteinExistence type="inferred from homology"/>
<evidence type="ECO:0000256" key="2">
    <source>
        <dbReference type="ARBA" id="ARBA00013346"/>
    </source>
</evidence>
<evidence type="ECO:0000313" key="4">
    <source>
        <dbReference type="EMBL" id="MBB3972264.1"/>
    </source>
</evidence>